<dbReference type="Gene3D" id="1.20.1050.10">
    <property type="match status" value="1"/>
</dbReference>
<evidence type="ECO:0000256" key="1">
    <source>
        <dbReference type="PIRSR" id="PIRSR015753-1"/>
    </source>
</evidence>
<dbReference type="Pfam" id="PF13409">
    <property type="entry name" value="GST_N_2"/>
    <property type="match status" value="1"/>
</dbReference>
<feature type="binding site" evidence="2">
    <location>
        <begin position="129"/>
        <end position="132"/>
    </location>
    <ligand>
        <name>glutathione</name>
        <dbReference type="ChEBI" id="CHEBI:57925"/>
    </ligand>
</feature>
<dbReference type="InterPro" id="IPR047047">
    <property type="entry name" value="GST_Omega-like_C"/>
</dbReference>
<dbReference type="SFLD" id="SFLDG01148">
    <property type="entry name" value="Xi_(cytGST)"/>
    <property type="match status" value="1"/>
</dbReference>
<dbReference type="PANTHER" id="PTHR32419">
    <property type="entry name" value="GLUTATHIONYL-HYDROQUINONE REDUCTASE"/>
    <property type="match status" value="1"/>
</dbReference>
<feature type="active site" description="Proton donor/acceptor" evidence="1">
    <location>
        <position position="194"/>
    </location>
</feature>
<keyword evidence="5" id="KW-0808">Transferase</keyword>
<dbReference type="AlphaFoldDB" id="A0A849VPI2"/>
<dbReference type="InterPro" id="IPR010987">
    <property type="entry name" value="Glutathione-S-Trfase_C-like"/>
</dbReference>
<evidence type="ECO:0000256" key="3">
    <source>
        <dbReference type="PIRSR" id="PIRSR015753-3"/>
    </source>
</evidence>
<feature type="site" description="Lowers pKa of active site Cys" evidence="3">
    <location>
        <position position="252"/>
    </location>
</feature>
<evidence type="ECO:0000313" key="6">
    <source>
        <dbReference type="Proteomes" id="UP000550508"/>
    </source>
</evidence>
<dbReference type="GO" id="GO:0005737">
    <property type="term" value="C:cytoplasm"/>
    <property type="evidence" value="ECO:0007669"/>
    <property type="project" value="TreeGrafter"/>
</dbReference>
<protein>
    <submittedName>
        <fullName evidence="5">Glutathione S-transferase family protein</fullName>
    </submittedName>
</protein>
<dbReference type="SUPFAM" id="SSF47616">
    <property type="entry name" value="GST C-terminal domain-like"/>
    <property type="match status" value="1"/>
</dbReference>
<evidence type="ECO:0000259" key="4">
    <source>
        <dbReference type="PROSITE" id="PS50405"/>
    </source>
</evidence>
<dbReference type="InterPro" id="IPR016639">
    <property type="entry name" value="GST_Omega/GSH"/>
</dbReference>
<feature type="binding site" evidence="2">
    <location>
        <begin position="147"/>
        <end position="148"/>
    </location>
    <ligand>
        <name>glutathione</name>
        <dbReference type="ChEBI" id="CHEBI:57925"/>
    </ligand>
</feature>
<dbReference type="GO" id="GO:0004364">
    <property type="term" value="F:glutathione transferase activity"/>
    <property type="evidence" value="ECO:0007669"/>
    <property type="project" value="InterPro"/>
</dbReference>
<feature type="binding site" evidence="2">
    <location>
        <position position="96"/>
    </location>
    <ligand>
        <name>glutathione</name>
        <dbReference type="ChEBI" id="CHEBI:57925"/>
    </ligand>
</feature>
<feature type="site" description="Lowers pKa of active site Cys" evidence="3">
    <location>
        <position position="295"/>
    </location>
</feature>
<dbReference type="InterPro" id="IPR036282">
    <property type="entry name" value="Glutathione-S-Trfase_C_sf"/>
</dbReference>
<comment type="caution">
    <text evidence="5">The sequence shown here is derived from an EMBL/GenBank/DDBJ whole genome shotgun (WGS) entry which is preliminary data.</text>
</comment>
<dbReference type="InterPro" id="IPR036249">
    <property type="entry name" value="Thioredoxin-like_sf"/>
</dbReference>
<name>A0A849VPI2_9HYPH</name>
<proteinExistence type="predicted"/>
<accession>A0A849VPI2</accession>
<dbReference type="CDD" id="cd03190">
    <property type="entry name" value="GST_C_Omega_like"/>
    <property type="match status" value="1"/>
</dbReference>
<evidence type="ECO:0000256" key="2">
    <source>
        <dbReference type="PIRSR" id="PIRSR015753-2"/>
    </source>
</evidence>
<dbReference type="Proteomes" id="UP000550508">
    <property type="component" value="Unassembled WGS sequence"/>
</dbReference>
<dbReference type="EMBL" id="JABUMX010000002">
    <property type="protein sequence ID" value="NTS32015.1"/>
    <property type="molecule type" value="Genomic_DNA"/>
</dbReference>
<dbReference type="PROSITE" id="PS50405">
    <property type="entry name" value="GST_CTER"/>
    <property type="match status" value="1"/>
</dbReference>
<sequence>MGLLIDGVWQDKWYDTKESGGRFIRTESQFRNWVTADGSAGPSGHGGFKAEPGRYHLYVSYACPWAHRTLIFRALKQLEDVISVSVVDHFMGVEGWTFLERDGATGDQLFGYDYLHQVYTRADPKYSGRVTVPVLWDKKQNTIVSNESSEIIRMLNSAFDAFGDHALDFYPEALRQEIDAVNALVYPNINNGVYRAGFATTQEAYEEAFTQLFGGLDQIEAKLAKQRYLTGDRLTEADWRLFTTLLRFDPVYVGHFKCNRQRIADYPNLSNYTRELYQVPGVAPTVNLLHIKAHYYGSHRTINPTGIIPVGPALAYGAPHDRDRLKASASD</sequence>
<dbReference type="Gene3D" id="3.40.30.10">
    <property type="entry name" value="Glutaredoxin"/>
    <property type="match status" value="1"/>
</dbReference>
<dbReference type="RefSeq" id="WP_113280812.1">
    <property type="nucleotide sequence ID" value="NZ_JABUMX010000002.1"/>
</dbReference>
<dbReference type="SFLD" id="SFLDS00019">
    <property type="entry name" value="Glutathione_Transferase_(cytos"/>
    <property type="match status" value="1"/>
</dbReference>
<dbReference type="SFLD" id="SFLDG01206">
    <property type="entry name" value="Xi.1"/>
    <property type="match status" value="1"/>
</dbReference>
<organism evidence="5 6">
    <name type="scientific">Phyllobacterium pellucidum</name>
    <dbReference type="NCBI Taxonomy" id="2740464"/>
    <lineage>
        <taxon>Bacteria</taxon>
        <taxon>Pseudomonadati</taxon>
        <taxon>Pseudomonadota</taxon>
        <taxon>Alphaproteobacteria</taxon>
        <taxon>Hyphomicrobiales</taxon>
        <taxon>Phyllobacteriaceae</taxon>
        <taxon>Phyllobacterium</taxon>
    </lineage>
</organism>
<feature type="active site" description="Nucleophile" evidence="1">
    <location>
        <position position="63"/>
    </location>
</feature>
<dbReference type="FunFam" id="3.40.30.10:FF:000058">
    <property type="entry name" value="Glutathione S-transferase, omega"/>
    <property type="match status" value="1"/>
</dbReference>
<evidence type="ECO:0000313" key="5">
    <source>
        <dbReference type="EMBL" id="NTS32015.1"/>
    </source>
</evidence>
<reference evidence="5 6" key="1">
    <citation type="submission" date="2020-05" db="EMBL/GenBank/DDBJ databases">
        <authorList>
            <person name="Kim M.K."/>
        </authorList>
    </citation>
    <scope>NUCLEOTIDE SEQUENCE [LARGE SCALE GENOMIC DNA]</scope>
    <source>
        <strain evidence="5 6">BT25</strain>
    </source>
</reference>
<dbReference type="PANTHER" id="PTHR32419:SF6">
    <property type="entry name" value="GLUTATHIONE S-TRANSFERASE OMEGA-LIKE 1-RELATED"/>
    <property type="match status" value="1"/>
</dbReference>
<dbReference type="Pfam" id="PF13410">
    <property type="entry name" value="GST_C_2"/>
    <property type="match status" value="1"/>
</dbReference>
<dbReference type="PIRSF" id="PIRSF015753">
    <property type="entry name" value="GST"/>
    <property type="match status" value="1"/>
</dbReference>
<dbReference type="InterPro" id="IPR040079">
    <property type="entry name" value="Glutathione_S-Trfase"/>
</dbReference>
<feature type="domain" description="GST C-terminal" evidence="4">
    <location>
        <begin position="171"/>
        <end position="305"/>
    </location>
</feature>
<keyword evidence="6" id="KW-1185">Reference proteome</keyword>
<dbReference type="InterPro" id="IPR004045">
    <property type="entry name" value="Glutathione_S-Trfase_N"/>
</dbReference>
<gene>
    <name evidence="5" type="ORF">HQ945_12185</name>
</gene>
<dbReference type="SUPFAM" id="SSF52833">
    <property type="entry name" value="Thioredoxin-like"/>
    <property type="match status" value="1"/>
</dbReference>